<dbReference type="AlphaFoldDB" id="A0A4R8HR38"/>
<accession>A0A4R8HR38</accession>
<gene>
    <name evidence="1" type="ORF">C7959_101170</name>
</gene>
<dbReference type="Gene3D" id="3.40.50.10610">
    <property type="entry name" value="ABC-type transport auxiliary lipoprotein component"/>
    <property type="match status" value="1"/>
</dbReference>
<organism evidence="1 2">
    <name type="scientific">Orenia marismortui</name>
    <dbReference type="NCBI Taxonomy" id="46469"/>
    <lineage>
        <taxon>Bacteria</taxon>
        <taxon>Bacillati</taxon>
        <taxon>Bacillota</taxon>
        <taxon>Clostridia</taxon>
        <taxon>Halanaerobiales</taxon>
        <taxon>Halobacteroidaceae</taxon>
        <taxon>Orenia</taxon>
    </lineage>
</organism>
<keyword evidence="2" id="KW-1185">Reference proteome</keyword>
<proteinExistence type="predicted"/>
<dbReference type="RefSeq" id="WP_134114315.1">
    <property type="nucleotide sequence ID" value="NZ_SOEG01000001.1"/>
</dbReference>
<keyword evidence="1" id="KW-0449">Lipoprotein</keyword>
<dbReference type="STRING" id="926561.GCA_000379025_00876"/>
<evidence type="ECO:0000313" key="2">
    <source>
        <dbReference type="Proteomes" id="UP000295832"/>
    </source>
</evidence>
<dbReference type="Gene3D" id="3.30.1660.40">
    <property type="entry name" value="FlgT, N-terminal domain"/>
    <property type="match status" value="1"/>
</dbReference>
<name>A0A4R8HR38_9FIRM</name>
<dbReference type="InterPro" id="IPR038180">
    <property type="entry name" value="FlgT_N_sf"/>
</dbReference>
<dbReference type="Proteomes" id="UP000295832">
    <property type="component" value="Unassembled WGS sequence"/>
</dbReference>
<sequence length="386" mass="43268">MRNKKLTIVLLLLIFTLLNVSLVKAEAQGKQKVKAKGVSYIQDDNIAKARKVAIDDALRRGVEKVVGTYIDSQTKVKNYQLINDNILKSSKGYIKKYQVLDEYIKDNNYYVEAKVEVGTDNLSEDLRALKLNIKRVGNPRIMVLLSQKEEYLNLPNSIAENELISQLLNSGYQVIDARKINEVINYDKKNAILAGDLFLAAKIGNRLKADLVVVANVLASYINLSRHLQDNSLAGLVSYHSQIEAKVINVSTAEVMVAVNGDGKGIGSNKEDAANKSLREASRNISSKIIEQLSQKLIQEPKRINLKISEIQDLKDLNQLKNNLPLLSGVENVYFREYKQGIVLFDLELLNTVEVLDFALELQQAVDFNLKVNTLNEGQLSLELKN</sequence>
<protein>
    <submittedName>
        <fullName evidence="1">LPP20 lipoprotein</fullName>
    </submittedName>
</protein>
<evidence type="ECO:0000313" key="1">
    <source>
        <dbReference type="EMBL" id="TDX59283.1"/>
    </source>
</evidence>
<comment type="caution">
    <text evidence="1">The sequence shown here is derived from an EMBL/GenBank/DDBJ whole genome shotgun (WGS) entry which is preliminary data.</text>
</comment>
<reference evidence="1 2" key="1">
    <citation type="submission" date="2019-03" db="EMBL/GenBank/DDBJ databases">
        <title>Subsurface microbial communities from deep shales in Ohio and West Virginia, USA.</title>
        <authorList>
            <person name="Wrighton K."/>
        </authorList>
    </citation>
    <scope>NUCLEOTIDE SEQUENCE [LARGE SCALE GENOMIC DNA]</scope>
    <source>
        <strain evidence="1 2">MSL 6dP</strain>
    </source>
</reference>
<dbReference type="EMBL" id="SOEG01000001">
    <property type="protein sequence ID" value="TDX59283.1"/>
    <property type="molecule type" value="Genomic_DNA"/>
</dbReference>